<organism evidence="7 8">
    <name type="scientific">Campylobacter volucris</name>
    <dbReference type="NCBI Taxonomy" id="1031542"/>
    <lineage>
        <taxon>Bacteria</taxon>
        <taxon>Pseudomonadati</taxon>
        <taxon>Campylobacterota</taxon>
        <taxon>Epsilonproteobacteria</taxon>
        <taxon>Campylobacterales</taxon>
        <taxon>Campylobacteraceae</taxon>
        <taxon>Campylobacter</taxon>
    </lineage>
</organism>
<name>A0A5C7DWZ3_9BACT</name>
<dbReference type="GO" id="GO:0008483">
    <property type="term" value="F:transaminase activity"/>
    <property type="evidence" value="ECO:0007669"/>
    <property type="project" value="UniProtKB-KW"/>
</dbReference>
<evidence type="ECO:0000256" key="1">
    <source>
        <dbReference type="ARBA" id="ARBA00001933"/>
    </source>
</evidence>
<comment type="caution">
    <text evidence="7">The sequence shown here is derived from an EMBL/GenBank/DDBJ whole genome shotgun (WGS) entry which is preliminary data.</text>
</comment>
<dbReference type="CDD" id="cd00609">
    <property type="entry name" value="AAT_like"/>
    <property type="match status" value="1"/>
</dbReference>
<evidence type="ECO:0000256" key="2">
    <source>
        <dbReference type="ARBA" id="ARBA00022576"/>
    </source>
</evidence>
<dbReference type="SUPFAM" id="SSF53383">
    <property type="entry name" value="PLP-dependent transferases"/>
    <property type="match status" value="1"/>
</dbReference>
<evidence type="ECO:0000313" key="8">
    <source>
        <dbReference type="Proteomes" id="UP000321629"/>
    </source>
</evidence>
<dbReference type="AlphaFoldDB" id="A0A5C7DWZ3"/>
<dbReference type="PANTHER" id="PTHR42885">
    <property type="entry name" value="HISTIDINOL-PHOSPHATE AMINOTRANSFERASE-RELATED"/>
    <property type="match status" value="1"/>
</dbReference>
<keyword evidence="3 7" id="KW-0808">Transferase</keyword>
<dbReference type="PANTHER" id="PTHR42885:SF2">
    <property type="entry name" value="HISTIDINOL-PHOSPHATE AMINOTRANSFERASE"/>
    <property type="match status" value="1"/>
</dbReference>
<dbReference type="InterPro" id="IPR015424">
    <property type="entry name" value="PyrdxlP-dep_Trfase"/>
</dbReference>
<dbReference type="EMBL" id="VOWJ01000010">
    <property type="protein sequence ID" value="TXE89745.1"/>
    <property type="molecule type" value="Genomic_DNA"/>
</dbReference>
<keyword evidence="2 7" id="KW-0032">Aminotransferase</keyword>
<evidence type="ECO:0000256" key="4">
    <source>
        <dbReference type="ARBA" id="ARBA00022898"/>
    </source>
</evidence>
<dbReference type="RefSeq" id="WP_147554873.1">
    <property type="nucleotide sequence ID" value="NZ_VOWJ01000010.1"/>
</dbReference>
<dbReference type="InterPro" id="IPR015422">
    <property type="entry name" value="PyrdxlP-dep_Trfase_small"/>
</dbReference>
<dbReference type="Proteomes" id="UP000321629">
    <property type="component" value="Unassembled WGS sequence"/>
</dbReference>
<dbReference type="Gene3D" id="3.90.1150.10">
    <property type="entry name" value="Aspartate Aminotransferase, domain 1"/>
    <property type="match status" value="1"/>
</dbReference>
<dbReference type="Pfam" id="PF00155">
    <property type="entry name" value="Aminotran_1_2"/>
    <property type="match status" value="1"/>
</dbReference>
<dbReference type="InterPro" id="IPR004839">
    <property type="entry name" value="Aminotransferase_I/II_large"/>
</dbReference>
<evidence type="ECO:0000313" key="7">
    <source>
        <dbReference type="EMBL" id="TXE89745.1"/>
    </source>
</evidence>
<keyword evidence="4 5" id="KW-0663">Pyridoxal phosphate</keyword>
<dbReference type="InterPro" id="IPR001917">
    <property type="entry name" value="Aminotrans_II_pyridoxalP_BS"/>
</dbReference>
<dbReference type="PROSITE" id="PS00599">
    <property type="entry name" value="AA_TRANSFER_CLASS_2"/>
    <property type="match status" value="1"/>
</dbReference>
<dbReference type="Gene3D" id="3.40.640.10">
    <property type="entry name" value="Type I PLP-dependent aspartate aminotransferase-like (Major domain)"/>
    <property type="match status" value="1"/>
</dbReference>
<accession>A0A5C7DWZ3</accession>
<sequence>MLPNENIKHLSPYVSIPHEVWNIKEQNDILKLDWNEASVQPSPKVYESIGDFLKKGCLNWYPNTHNVALLDKIAKYAEQDDYSYVQLFASSDAAHENIIDVFLNKTSRVCLISPTYDNFRARANGVGVDTIKFYLDDNFLLDFDQLDFFIIDKCIDFVYLCNPNNPTGLCYNAEKLENIILKHTHTMFLIDEAYYEFCGVSVAHLVKKCKNLIITRTFSKAFALASFRIGYIISHRENIEYIDKLRNSKSISMISQIAAMAALSDLDYTMKYVYEVNLAKKEFVNKLLNISLYVYKNSFANFVLIKSKDANAMVEYLKKNNIFIRNYCHLIPDHYRITIGTREQMNFLYDKMERFYAK</sequence>
<gene>
    <name evidence="7" type="ORF">FPD38_00585</name>
</gene>
<evidence type="ECO:0000256" key="5">
    <source>
        <dbReference type="RuleBase" id="RU003693"/>
    </source>
</evidence>
<protein>
    <submittedName>
        <fullName evidence="7">Histidinol-phosphate aminotransferase family protein</fullName>
    </submittedName>
</protein>
<feature type="domain" description="Aminotransferase class I/classII large" evidence="6">
    <location>
        <begin position="28"/>
        <end position="347"/>
    </location>
</feature>
<comment type="cofactor">
    <cofactor evidence="1 5">
        <name>pyridoxal 5'-phosphate</name>
        <dbReference type="ChEBI" id="CHEBI:597326"/>
    </cofactor>
</comment>
<evidence type="ECO:0000256" key="3">
    <source>
        <dbReference type="ARBA" id="ARBA00022679"/>
    </source>
</evidence>
<comment type="similarity">
    <text evidence="5">Belongs to the class-II pyridoxal-phosphate-dependent aminotransferase family.</text>
</comment>
<dbReference type="InterPro" id="IPR015421">
    <property type="entry name" value="PyrdxlP-dep_Trfase_major"/>
</dbReference>
<dbReference type="GO" id="GO:0030170">
    <property type="term" value="F:pyridoxal phosphate binding"/>
    <property type="evidence" value="ECO:0007669"/>
    <property type="project" value="InterPro"/>
</dbReference>
<reference evidence="7 8" key="1">
    <citation type="submission" date="2019-07" db="EMBL/GenBank/DDBJ databases">
        <title>Rapid identification of Enteric Bacteria from Whole Genome Sequences (WGS) using Average Nucleotide Identity (ANI).</title>
        <authorList>
            <person name="Lane C."/>
        </authorList>
    </citation>
    <scope>NUCLEOTIDE SEQUENCE [LARGE SCALE GENOMIC DNA]</scope>
    <source>
        <strain evidence="7 8">2016D-0084</strain>
    </source>
</reference>
<evidence type="ECO:0000259" key="6">
    <source>
        <dbReference type="Pfam" id="PF00155"/>
    </source>
</evidence>
<proteinExistence type="inferred from homology"/>